<organism evidence="1 2">
    <name type="scientific">Xenorhabdus santafensis</name>
    <dbReference type="NCBI Taxonomy" id="2582833"/>
    <lineage>
        <taxon>Bacteria</taxon>
        <taxon>Pseudomonadati</taxon>
        <taxon>Pseudomonadota</taxon>
        <taxon>Gammaproteobacteria</taxon>
        <taxon>Enterobacterales</taxon>
        <taxon>Morganellaceae</taxon>
        <taxon>Xenorhabdus</taxon>
    </lineage>
</organism>
<keyword evidence="1" id="KW-0808">Transferase</keyword>
<reference evidence="2" key="1">
    <citation type="journal article" date="2024" name="Toxins">
        <title>Genome Sequence Analysis of Native Xenorhabdus Strains Isolated from Entomopathogenic Nematodes in Argentina.</title>
        <authorList>
            <person name="Palma L."/>
            <person name="Frizzo L."/>
            <person name="Kaiser S."/>
            <person name="Berry C."/>
            <person name="Caballero P."/>
            <person name="Bode H.B."/>
            <person name="Del Valle E.E."/>
        </authorList>
    </citation>
    <scope>NUCLEOTIDE SEQUENCE [LARGE SCALE GENOMIC DNA]</scope>
    <source>
        <strain evidence="2">12</strain>
    </source>
</reference>
<evidence type="ECO:0000313" key="2">
    <source>
        <dbReference type="Proteomes" id="UP001271890"/>
    </source>
</evidence>
<comment type="caution">
    <text evidence="1">The sequence shown here is derived from an EMBL/GenBank/DDBJ whole genome shotgun (WGS) entry which is preliminary data.</text>
</comment>
<dbReference type="GO" id="GO:0004643">
    <property type="term" value="F:phosphoribosylaminoimidazolecarboxamide formyltransferase activity"/>
    <property type="evidence" value="ECO:0007669"/>
    <property type="project" value="UniProtKB-EC"/>
</dbReference>
<proteinExistence type="predicted"/>
<accession>A0ABU4SG42</accession>
<evidence type="ECO:0000313" key="1">
    <source>
        <dbReference type="EMBL" id="MDX7989715.1"/>
    </source>
</evidence>
<dbReference type="Pfam" id="PF01808">
    <property type="entry name" value="AICARFT_IMPCHas"/>
    <property type="match status" value="1"/>
</dbReference>
<dbReference type="EC" id="2.1.2.3" evidence="1"/>
<dbReference type="PANTHER" id="PTHR11692">
    <property type="entry name" value="BIFUNCTIONAL PURINE BIOSYNTHESIS PROTEIN PURH"/>
    <property type="match status" value="1"/>
</dbReference>
<feature type="non-terminal residue" evidence="1">
    <location>
        <position position="78"/>
    </location>
</feature>
<keyword evidence="2" id="KW-1185">Reference proteome</keyword>
<dbReference type="InterPro" id="IPR016193">
    <property type="entry name" value="Cytidine_deaminase-like"/>
</dbReference>
<protein>
    <submittedName>
        <fullName evidence="1">Bifunctional phosphoribosylaminoimidazolecarboxamide formyltransferase/IMP cyclohydrolase</fullName>
        <ecNumber evidence="1">2.1.2.3</ecNumber>
        <ecNumber evidence="1">3.5.4.10</ecNumber>
    </submittedName>
</protein>
<name>A0ABU4SG42_9GAMM</name>
<dbReference type="InterPro" id="IPR002695">
    <property type="entry name" value="PurH-like"/>
</dbReference>
<dbReference type="PANTHER" id="PTHR11692:SF0">
    <property type="entry name" value="BIFUNCTIONAL PURINE BIOSYNTHESIS PROTEIN ATIC"/>
    <property type="match status" value="1"/>
</dbReference>
<dbReference type="EMBL" id="VCDN01000488">
    <property type="protein sequence ID" value="MDX7989715.1"/>
    <property type="molecule type" value="Genomic_DNA"/>
</dbReference>
<dbReference type="Gene3D" id="3.40.140.20">
    <property type="match status" value="1"/>
</dbReference>
<dbReference type="InterPro" id="IPR024051">
    <property type="entry name" value="AICAR_Tfase_dup_dom_sf"/>
</dbReference>
<dbReference type="EC" id="3.5.4.10" evidence="1"/>
<keyword evidence="1" id="KW-0378">Hydrolase</keyword>
<sequence length="78" mass="8036">LAWKVVKHVKSNAIVLAKDDMTIGVGAGQMNRVGSAKIAITQAGEKTQGSALASDAFFPMPDTVEEAAKAGITAIIQP</sequence>
<dbReference type="GO" id="GO:0003937">
    <property type="term" value="F:IMP cyclohydrolase activity"/>
    <property type="evidence" value="ECO:0007669"/>
    <property type="project" value="UniProtKB-EC"/>
</dbReference>
<dbReference type="Proteomes" id="UP001271890">
    <property type="component" value="Unassembled WGS sequence"/>
</dbReference>
<feature type="non-terminal residue" evidence="1">
    <location>
        <position position="1"/>
    </location>
</feature>
<dbReference type="SUPFAM" id="SSF53927">
    <property type="entry name" value="Cytidine deaminase-like"/>
    <property type="match status" value="1"/>
</dbReference>
<gene>
    <name evidence="1" type="primary">purH</name>
    <name evidence="1" type="ORF">FE392_21025</name>
</gene>